<reference evidence="12 13" key="1">
    <citation type="submission" date="2019-07" db="EMBL/GenBank/DDBJ databases">
        <title>WGS assembly of Gossypium tomentosum.</title>
        <authorList>
            <person name="Chen Z.J."/>
            <person name="Sreedasyam A."/>
            <person name="Ando A."/>
            <person name="Song Q."/>
            <person name="De L."/>
            <person name="Hulse-Kemp A."/>
            <person name="Ding M."/>
            <person name="Ye W."/>
            <person name="Kirkbride R."/>
            <person name="Jenkins J."/>
            <person name="Plott C."/>
            <person name="Lovell J."/>
            <person name="Lin Y.-M."/>
            <person name="Vaughn R."/>
            <person name="Liu B."/>
            <person name="Li W."/>
            <person name="Simpson S."/>
            <person name="Scheffler B."/>
            <person name="Saski C."/>
            <person name="Grover C."/>
            <person name="Hu G."/>
            <person name="Conover J."/>
            <person name="Carlson J."/>
            <person name="Shu S."/>
            <person name="Boston L."/>
            <person name="Williams M."/>
            <person name="Peterson D."/>
            <person name="Mcgee K."/>
            <person name="Jones D."/>
            <person name="Wendel J."/>
            <person name="Stelly D."/>
            <person name="Grimwood J."/>
            <person name="Schmutz J."/>
        </authorList>
    </citation>
    <scope>NUCLEOTIDE SEQUENCE [LARGE SCALE GENOMIC DNA]</scope>
    <source>
        <strain evidence="12">7179.01</strain>
    </source>
</reference>
<keyword evidence="5 7" id="KW-0720">Serine protease</keyword>
<evidence type="ECO:0000256" key="1">
    <source>
        <dbReference type="ARBA" id="ARBA00011073"/>
    </source>
</evidence>
<dbReference type="Pfam" id="PF00082">
    <property type="entry name" value="Peptidase_S8"/>
    <property type="match status" value="1"/>
</dbReference>
<keyword evidence="3 9" id="KW-0732">Signal</keyword>
<sequence>MERLIPLGLIISLFLFFPIATSLPASGRPRTYIINMDKSAMPAAFSSHHDWYTSTLSSLAVLSQAHLDQLHELSSHLATYPETFGHLYTTYTPTFLGLRKHYGLWPASGFGDDMIIGVLDTGIWPESESFNDEGFPPVPERWRGACETGTEFNLSYCNRKMTGARSFSKGMQQEKQNISKTNDYDSPRDFISHGSHTSSTAAGSSVVGAEYFGYAKGKAIGMAPKARIAMYKVLFFDESYDAAATDVLVGMDLAIEDGVDVMSLSLGFIETPFDENPIAIGAFAALKKGIFVSCSAGNNGPHAYTILNGAPWITTVGAGTIDREFAAHVTLGDGELTVIGKSVYPENLFVSNVPIYFLHGNRTKELCEIYSLDPEEVAGKYILSEAVGAIFSSDEAQFFRPTDFFKPFVLVNPKDGDLVKDYIINSKNATVSIRFLATLLGTKPAPQVADFSSRGPDRISPWILKPDILAPGVDILADWTPNRGFVPIGDHDYLLTDYAIVSGTSMSCPHAAGIATLLKSTHRDWSSAAIRSAMMTTADVIDNANGRIIDMITGVAGTPLDFGTGHINPNKAIDPGLVYDIEIQEYINYLCGLNYTSKQIRTTTGMRHFKCDSATLDLNYPSFIILLNNTKTISITFRRELTNVAEGSSVYRAVVRTPDSFRHESCSAT</sequence>
<evidence type="ECO:0000256" key="2">
    <source>
        <dbReference type="ARBA" id="ARBA00022670"/>
    </source>
</evidence>
<dbReference type="Gene3D" id="3.50.30.30">
    <property type="match status" value="1"/>
</dbReference>
<evidence type="ECO:0000256" key="3">
    <source>
        <dbReference type="ARBA" id="ARBA00022729"/>
    </source>
</evidence>
<dbReference type="Gene3D" id="3.40.50.200">
    <property type="entry name" value="Peptidase S8/S53 domain"/>
    <property type="match status" value="1"/>
</dbReference>
<dbReference type="InterPro" id="IPR045051">
    <property type="entry name" value="SBT"/>
</dbReference>
<dbReference type="InterPro" id="IPR036852">
    <property type="entry name" value="Peptidase_S8/S53_dom_sf"/>
</dbReference>
<dbReference type="PRINTS" id="PR00723">
    <property type="entry name" value="SUBTILISIN"/>
</dbReference>
<evidence type="ECO:0000256" key="8">
    <source>
        <dbReference type="SAM" id="MobiDB-lite"/>
    </source>
</evidence>
<dbReference type="SUPFAM" id="SSF52743">
    <property type="entry name" value="Subtilisin-like"/>
    <property type="match status" value="1"/>
</dbReference>
<dbReference type="PANTHER" id="PTHR10795">
    <property type="entry name" value="PROPROTEIN CONVERTASE SUBTILISIN/KEXIN"/>
    <property type="match status" value="1"/>
</dbReference>
<dbReference type="CDD" id="cd04852">
    <property type="entry name" value="Peptidases_S8_3"/>
    <property type="match status" value="1"/>
</dbReference>
<evidence type="ECO:0000259" key="10">
    <source>
        <dbReference type="Pfam" id="PF00082"/>
    </source>
</evidence>
<evidence type="ECO:0000256" key="6">
    <source>
        <dbReference type="PIRSR" id="PIRSR615500-1"/>
    </source>
</evidence>
<feature type="active site" description="Charge relay system" evidence="6 7">
    <location>
        <position position="505"/>
    </location>
</feature>
<dbReference type="Pfam" id="PF17766">
    <property type="entry name" value="fn3_6"/>
    <property type="match status" value="1"/>
</dbReference>
<keyword evidence="2 7" id="KW-0645">Protease</keyword>
<evidence type="ECO:0008006" key="14">
    <source>
        <dbReference type="Google" id="ProtNLM"/>
    </source>
</evidence>
<evidence type="ECO:0000256" key="9">
    <source>
        <dbReference type="SAM" id="SignalP"/>
    </source>
</evidence>
<comment type="similarity">
    <text evidence="1 7">Belongs to the peptidase S8 family.</text>
</comment>
<evidence type="ECO:0000256" key="5">
    <source>
        <dbReference type="ARBA" id="ARBA00022825"/>
    </source>
</evidence>
<dbReference type="PROSITE" id="PS00138">
    <property type="entry name" value="SUBTILASE_SER"/>
    <property type="match status" value="1"/>
</dbReference>
<dbReference type="EMBL" id="CM017621">
    <property type="protein sequence ID" value="TYH94204.1"/>
    <property type="molecule type" value="Genomic_DNA"/>
</dbReference>
<dbReference type="GO" id="GO:0004252">
    <property type="term" value="F:serine-type endopeptidase activity"/>
    <property type="evidence" value="ECO:0007669"/>
    <property type="project" value="UniProtKB-UniRule"/>
</dbReference>
<protein>
    <recommendedName>
        <fullName evidence="14">Peptidase S8/S53 domain-containing protein</fullName>
    </recommendedName>
</protein>
<dbReference type="InterPro" id="IPR000209">
    <property type="entry name" value="Peptidase_S8/S53_dom"/>
</dbReference>
<keyword evidence="13" id="KW-1185">Reference proteome</keyword>
<dbReference type="FunFam" id="3.40.50.200:FF:000006">
    <property type="entry name" value="Subtilisin-like protease SBT1.5"/>
    <property type="match status" value="1"/>
</dbReference>
<dbReference type="AlphaFoldDB" id="A0A5D2MSP1"/>
<evidence type="ECO:0000256" key="7">
    <source>
        <dbReference type="PROSITE-ProRule" id="PRU01240"/>
    </source>
</evidence>
<dbReference type="Gene3D" id="2.60.40.2310">
    <property type="match status" value="1"/>
</dbReference>
<dbReference type="InterPro" id="IPR015500">
    <property type="entry name" value="Peptidase_S8_subtilisin-rel"/>
</dbReference>
<evidence type="ECO:0000256" key="4">
    <source>
        <dbReference type="ARBA" id="ARBA00022801"/>
    </source>
</evidence>
<feature type="region of interest" description="Disordered" evidence="8">
    <location>
        <begin position="167"/>
        <end position="190"/>
    </location>
</feature>
<evidence type="ECO:0000313" key="13">
    <source>
        <dbReference type="Proteomes" id="UP000322667"/>
    </source>
</evidence>
<proteinExistence type="inferred from homology"/>
<feature type="domain" description="Subtilisin-like protease fibronectin type-III" evidence="11">
    <location>
        <begin position="617"/>
        <end position="661"/>
    </location>
</feature>
<evidence type="ECO:0000313" key="12">
    <source>
        <dbReference type="EMBL" id="TYH94204.1"/>
    </source>
</evidence>
<dbReference type="InterPro" id="IPR041469">
    <property type="entry name" value="Subtilisin-like_FN3"/>
</dbReference>
<keyword evidence="4 7" id="KW-0378">Hydrolase</keyword>
<dbReference type="GO" id="GO:0006508">
    <property type="term" value="P:proteolysis"/>
    <property type="evidence" value="ECO:0007669"/>
    <property type="project" value="UniProtKB-KW"/>
</dbReference>
<feature type="domain" description="Peptidase S8/S53" evidence="10">
    <location>
        <begin position="111"/>
        <end position="542"/>
    </location>
</feature>
<evidence type="ECO:0000259" key="11">
    <source>
        <dbReference type="Pfam" id="PF17766"/>
    </source>
</evidence>
<feature type="active site" description="Charge relay system" evidence="6 7">
    <location>
        <position position="120"/>
    </location>
</feature>
<dbReference type="InterPro" id="IPR034197">
    <property type="entry name" value="Peptidases_S8_3"/>
</dbReference>
<dbReference type="PROSITE" id="PS51892">
    <property type="entry name" value="SUBTILASE"/>
    <property type="match status" value="1"/>
</dbReference>
<feature type="signal peptide" evidence="9">
    <location>
        <begin position="1"/>
        <end position="22"/>
    </location>
</feature>
<dbReference type="CDD" id="cd02120">
    <property type="entry name" value="PA_subtilisin_like"/>
    <property type="match status" value="1"/>
</dbReference>
<organism evidence="12 13">
    <name type="scientific">Gossypium tomentosum</name>
    <name type="common">Hawaiian cotton</name>
    <name type="synonym">Gossypium sandvicense</name>
    <dbReference type="NCBI Taxonomy" id="34277"/>
    <lineage>
        <taxon>Eukaryota</taxon>
        <taxon>Viridiplantae</taxon>
        <taxon>Streptophyta</taxon>
        <taxon>Embryophyta</taxon>
        <taxon>Tracheophyta</taxon>
        <taxon>Spermatophyta</taxon>
        <taxon>Magnoliopsida</taxon>
        <taxon>eudicotyledons</taxon>
        <taxon>Gunneridae</taxon>
        <taxon>Pentapetalae</taxon>
        <taxon>rosids</taxon>
        <taxon>malvids</taxon>
        <taxon>Malvales</taxon>
        <taxon>Malvaceae</taxon>
        <taxon>Malvoideae</taxon>
        <taxon>Gossypium</taxon>
    </lineage>
</organism>
<dbReference type="Proteomes" id="UP000322667">
    <property type="component" value="Chromosome A12"/>
</dbReference>
<dbReference type="InterPro" id="IPR023828">
    <property type="entry name" value="Peptidase_S8_Ser-AS"/>
</dbReference>
<feature type="chain" id="PRO_5022889003" description="Peptidase S8/S53 domain-containing protein" evidence="9">
    <location>
        <begin position="23"/>
        <end position="669"/>
    </location>
</feature>
<accession>A0A5D2MSP1</accession>
<feature type="active site" description="Charge relay system" evidence="6 7">
    <location>
        <position position="193"/>
    </location>
</feature>
<gene>
    <name evidence="12" type="ORF">ES332_A12G025000v1</name>
</gene>
<feature type="compositionally biased region" description="Polar residues" evidence="8">
    <location>
        <begin position="169"/>
        <end position="181"/>
    </location>
</feature>
<name>A0A5D2MSP1_GOSTO</name>